<sequence length="170" mass="17441">MTLPHLSDLAGAAGFALVALWPWLSGRRALLAGQGASAAAFALHYLLIGAATGAALSGLSVLQVATAWPDDRPRWCRAVYIATVPALAVLAASTWAGWPSACAATGMALGTAARWCRSAPLLRALFLAAGVCWVAHDLLTGSTFGLLADLLCMAGLVYGALRDRRAPATA</sequence>
<comment type="caution">
    <text evidence="2">The sequence shown here is derived from an EMBL/GenBank/DDBJ whole genome shotgun (WGS) entry which is preliminary data.</text>
</comment>
<organism evidence="2 3">
    <name type="scientific">Azospirillum brasilense</name>
    <dbReference type="NCBI Taxonomy" id="192"/>
    <lineage>
        <taxon>Bacteria</taxon>
        <taxon>Pseudomonadati</taxon>
        <taxon>Pseudomonadota</taxon>
        <taxon>Alphaproteobacteria</taxon>
        <taxon>Rhodospirillales</taxon>
        <taxon>Azospirillaceae</taxon>
        <taxon>Azospirillum</taxon>
    </lineage>
</organism>
<feature type="transmembrane region" description="Helical" evidence="1">
    <location>
        <begin position="142"/>
        <end position="161"/>
    </location>
</feature>
<evidence type="ECO:0000313" key="2">
    <source>
        <dbReference type="EMBL" id="TWA87151.1"/>
    </source>
</evidence>
<keyword evidence="1" id="KW-1133">Transmembrane helix</keyword>
<feature type="transmembrane region" description="Helical" evidence="1">
    <location>
        <begin position="78"/>
        <end position="98"/>
    </location>
</feature>
<evidence type="ECO:0000256" key="1">
    <source>
        <dbReference type="SAM" id="Phobius"/>
    </source>
</evidence>
<feature type="transmembrane region" description="Helical" evidence="1">
    <location>
        <begin position="6"/>
        <end position="24"/>
    </location>
</feature>
<dbReference type="InterPro" id="IPR019629">
    <property type="entry name" value="Uncharacterised_HI1736/YgjV"/>
</dbReference>
<dbReference type="Pfam" id="PF10688">
    <property type="entry name" value="Imp-YgjV"/>
    <property type="match status" value="1"/>
</dbReference>
<gene>
    <name evidence="2" type="ORF">FBZ83_10113</name>
</gene>
<accession>A0A560CQM0</accession>
<evidence type="ECO:0000313" key="3">
    <source>
        <dbReference type="Proteomes" id="UP000318529"/>
    </source>
</evidence>
<proteinExistence type="predicted"/>
<keyword evidence="1" id="KW-0472">Membrane</keyword>
<keyword evidence="1" id="KW-0812">Transmembrane</keyword>
<reference evidence="2 3" key="1">
    <citation type="submission" date="2019-06" db="EMBL/GenBank/DDBJ databases">
        <title>Genomic Encyclopedia of Type Strains, Phase IV (KMG-V): Genome sequencing to study the core and pangenomes of soil and plant-associated prokaryotes.</title>
        <authorList>
            <person name="Whitman W."/>
        </authorList>
    </citation>
    <scope>NUCLEOTIDE SEQUENCE [LARGE SCALE GENOMIC DNA]</scope>
    <source>
        <strain evidence="2 3">BR 11650</strain>
    </source>
</reference>
<name>A0A560CQM0_AZOBR</name>
<protein>
    <submittedName>
        <fullName evidence="2">Inner membrane protein</fullName>
    </submittedName>
</protein>
<dbReference type="EMBL" id="VITH01000001">
    <property type="protein sequence ID" value="TWA87151.1"/>
    <property type="molecule type" value="Genomic_DNA"/>
</dbReference>
<dbReference type="RefSeq" id="WP_145680541.1">
    <property type="nucleotide sequence ID" value="NZ_VITH01000001.1"/>
</dbReference>
<dbReference type="AlphaFoldDB" id="A0A560CQM0"/>
<feature type="transmembrane region" description="Helical" evidence="1">
    <location>
        <begin position="36"/>
        <end position="58"/>
    </location>
</feature>
<dbReference type="Proteomes" id="UP000318529">
    <property type="component" value="Unassembled WGS sequence"/>
</dbReference>